<evidence type="ECO:0000256" key="7">
    <source>
        <dbReference type="RuleBase" id="RU004473"/>
    </source>
</evidence>
<feature type="domain" description="NAD(P)-binding" evidence="8">
    <location>
        <begin position="14"/>
        <end position="304"/>
    </location>
</feature>
<name>A0ABR6MYE3_9DEIO</name>
<dbReference type="Gene3D" id="3.40.50.720">
    <property type="entry name" value="NAD(P)-binding Rossmann-like Domain"/>
    <property type="match status" value="1"/>
</dbReference>
<dbReference type="CDD" id="cd05246">
    <property type="entry name" value="dTDP_GD_SDR_e"/>
    <property type="match status" value="1"/>
</dbReference>
<dbReference type="InterPro" id="IPR036291">
    <property type="entry name" value="NAD(P)-bd_dom_sf"/>
</dbReference>
<comment type="caution">
    <text evidence="9">The sequence shown here is derived from an EMBL/GenBank/DDBJ whole genome shotgun (WGS) entry which is preliminary data.</text>
</comment>
<dbReference type="EC" id="4.2.1.46" evidence="4 7"/>
<organism evidence="9 10">
    <name type="scientific">Deinococcus metallilatus</name>
    <dbReference type="NCBI Taxonomy" id="1211322"/>
    <lineage>
        <taxon>Bacteria</taxon>
        <taxon>Thermotogati</taxon>
        <taxon>Deinococcota</taxon>
        <taxon>Deinococci</taxon>
        <taxon>Deinococcales</taxon>
        <taxon>Deinococcaceae</taxon>
        <taxon>Deinococcus</taxon>
    </lineage>
</organism>
<sequence length="355" mass="39140">MAEAAGTGAGAVLLVTGGCGFIGSNFVRWWLENVPGTRVVVYDKLTYAGRRENLAELWDRPDLHLMVGDIADLARVRRTCLEERVTTLVNFAAESHVDQSIAAPLLFTDTNVRGTHALLEVARELGLRFHQVSTDEVYGDVPAGERRAEGDPLAPRSPYAASKAAADHLALAYHATYALAVTVTRGSNTVGPYQYPEKVLPLFATSVLRGEPLPLYGDGLQQRDYMHVRDHCAAIAAVLRSGQPGEVYNVGTGTELTNLDLACAVLDTLGGDRGLIRHVGDRPGHDRRYAVATGKVRALGWLCRFTPIQAVTEAARWYAENGWWWRPIREGDFREYYRRQYAERLTQPGKPEGEP</sequence>
<gene>
    <name evidence="9" type="ORF">HNQ10_003829</name>
</gene>
<dbReference type="EMBL" id="JACHFV010000015">
    <property type="protein sequence ID" value="MBB5296969.1"/>
    <property type="molecule type" value="Genomic_DNA"/>
</dbReference>
<evidence type="ECO:0000256" key="2">
    <source>
        <dbReference type="ARBA" id="ARBA00001911"/>
    </source>
</evidence>
<dbReference type="Proteomes" id="UP000536909">
    <property type="component" value="Unassembled WGS sequence"/>
</dbReference>
<evidence type="ECO:0000259" key="8">
    <source>
        <dbReference type="Pfam" id="PF16363"/>
    </source>
</evidence>
<dbReference type="InterPro" id="IPR016040">
    <property type="entry name" value="NAD(P)-bd_dom"/>
</dbReference>
<reference evidence="9 10" key="1">
    <citation type="submission" date="2020-08" db="EMBL/GenBank/DDBJ databases">
        <title>Genomic Encyclopedia of Type Strains, Phase IV (KMG-IV): sequencing the most valuable type-strain genomes for metagenomic binning, comparative biology and taxonomic classification.</title>
        <authorList>
            <person name="Goeker M."/>
        </authorList>
    </citation>
    <scope>NUCLEOTIDE SEQUENCE [LARGE SCALE GENOMIC DNA]</scope>
    <source>
        <strain evidence="9 10">DSM 105434</strain>
    </source>
</reference>
<dbReference type="SUPFAM" id="SSF51735">
    <property type="entry name" value="NAD(P)-binding Rossmann-fold domains"/>
    <property type="match status" value="1"/>
</dbReference>
<protein>
    <recommendedName>
        <fullName evidence="4 7">dTDP-glucose 4,6-dehydratase</fullName>
        <ecNumber evidence="4 7">4.2.1.46</ecNumber>
    </recommendedName>
</protein>
<dbReference type="NCBIfam" id="TIGR01181">
    <property type="entry name" value="dTDP_gluc_dehyt"/>
    <property type="match status" value="1"/>
</dbReference>
<dbReference type="InterPro" id="IPR005888">
    <property type="entry name" value="dTDP_Gluc_deHydtase"/>
</dbReference>
<keyword evidence="5" id="KW-0520">NAD</keyword>
<evidence type="ECO:0000313" key="10">
    <source>
        <dbReference type="Proteomes" id="UP000536909"/>
    </source>
</evidence>
<dbReference type="RefSeq" id="WP_146719727.1">
    <property type="nucleotide sequence ID" value="NZ_BSUI01000011.1"/>
</dbReference>
<evidence type="ECO:0000313" key="9">
    <source>
        <dbReference type="EMBL" id="MBB5296969.1"/>
    </source>
</evidence>
<dbReference type="Pfam" id="PF16363">
    <property type="entry name" value="GDP_Man_Dehyd"/>
    <property type="match status" value="1"/>
</dbReference>
<dbReference type="Gene3D" id="3.90.25.10">
    <property type="entry name" value="UDP-galactose 4-epimerase, domain 1"/>
    <property type="match status" value="1"/>
</dbReference>
<proteinExistence type="inferred from homology"/>
<evidence type="ECO:0000256" key="5">
    <source>
        <dbReference type="ARBA" id="ARBA00023027"/>
    </source>
</evidence>
<evidence type="ECO:0000256" key="1">
    <source>
        <dbReference type="ARBA" id="ARBA00001539"/>
    </source>
</evidence>
<comment type="similarity">
    <text evidence="3 7">Belongs to the NAD(P)-dependent epimerase/dehydratase family. dTDP-glucose dehydratase subfamily.</text>
</comment>
<comment type="catalytic activity">
    <reaction evidence="1 7">
        <text>dTDP-alpha-D-glucose = dTDP-4-dehydro-6-deoxy-alpha-D-glucose + H2O</text>
        <dbReference type="Rhea" id="RHEA:17221"/>
        <dbReference type="ChEBI" id="CHEBI:15377"/>
        <dbReference type="ChEBI" id="CHEBI:57477"/>
        <dbReference type="ChEBI" id="CHEBI:57649"/>
        <dbReference type="EC" id="4.2.1.46"/>
    </reaction>
</comment>
<dbReference type="PANTHER" id="PTHR43000">
    <property type="entry name" value="DTDP-D-GLUCOSE 4,6-DEHYDRATASE-RELATED"/>
    <property type="match status" value="1"/>
</dbReference>
<evidence type="ECO:0000256" key="6">
    <source>
        <dbReference type="ARBA" id="ARBA00023239"/>
    </source>
</evidence>
<comment type="cofactor">
    <cofactor evidence="2 7">
        <name>NAD(+)</name>
        <dbReference type="ChEBI" id="CHEBI:57540"/>
    </cofactor>
</comment>
<dbReference type="GO" id="GO:0008460">
    <property type="term" value="F:dTDP-glucose 4,6-dehydratase activity"/>
    <property type="evidence" value="ECO:0007669"/>
    <property type="project" value="UniProtKB-EC"/>
</dbReference>
<accession>A0ABR6MYE3</accession>
<keyword evidence="6 7" id="KW-0456">Lyase</keyword>
<evidence type="ECO:0000256" key="3">
    <source>
        <dbReference type="ARBA" id="ARBA00008178"/>
    </source>
</evidence>
<keyword evidence="10" id="KW-1185">Reference proteome</keyword>
<evidence type="ECO:0000256" key="4">
    <source>
        <dbReference type="ARBA" id="ARBA00011990"/>
    </source>
</evidence>